<reference evidence="2" key="1">
    <citation type="submission" date="2021-03" db="EMBL/GenBank/DDBJ databases">
        <title>Draft genome sequence of rust myrtle Austropuccinia psidii MF-1, a brazilian biotype.</title>
        <authorList>
            <person name="Quecine M.C."/>
            <person name="Pachon D.M.R."/>
            <person name="Bonatelli M.L."/>
            <person name="Correr F.H."/>
            <person name="Franceschini L.M."/>
            <person name="Leite T.F."/>
            <person name="Margarido G.R.A."/>
            <person name="Almeida C.A."/>
            <person name="Ferrarezi J.A."/>
            <person name="Labate C.A."/>
        </authorList>
    </citation>
    <scope>NUCLEOTIDE SEQUENCE</scope>
    <source>
        <strain evidence="2">MF-1</strain>
    </source>
</reference>
<dbReference type="EMBL" id="AVOT02004971">
    <property type="protein sequence ID" value="MBW0477907.1"/>
    <property type="molecule type" value="Genomic_DNA"/>
</dbReference>
<gene>
    <name evidence="2" type="ORF">O181_017622</name>
</gene>
<proteinExistence type="predicted"/>
<evidence type="ECO:0000313" key="2">
    <source>
        <dbReference type="EMBL" id="MBW0477907.1"/>
    </source>
</evidence>
<accession>A0A9Q3C690</accession>
<feature type="region of interest" description="Disordered" evidence="1">
    <location>
        <begin position="1"/>
        <end position="53"/>
    </location>
</feature>
<organism evidence="2 3">
    <name type="scientific">Austropuccinia psidii MF-1</name>
    <dbReference type="NCBI Taxonomy" id="1389203"/>
    <lineage>
        <taxon>Eukaryota</taxon>
        <taxon>Fungi</taxon>
        <taxon>Dikarya</taxon>
        <taxon>Basidiomycota</taxon>
        <taxon>Pucciniomycotina</taxon>
        <taxon>Pucciniomycetes</taxon>
        <taxon>Pucciniales</taxon>
        <taxon>Sphaerophragmiaceae</taxon>
        <taxon>Austropuccinia</taxon>
    </lineage>
</organism>
<protein>
    <submittedName>
        <fullName evidence="2">Uncharacterized protein</fullName>
    </submittedName>
</protein>
<evidence type="ECO:0000256" key="1">
    <source>
        <dbReference type="SAM" id="MobiDB-lite"/>
    </source>
</evidence>
<name>A0A9Q3C690_9BASI</name>
<dbReference type="AlphaFoldDB" id="A0A9Q3C690"/>
<sequence length="196" mass="22822">MTNEQSSEEHILNQLEEVTNRTSIGSSRVNPKTRFNPPWKDSLYKNPRENSNNMKYKSADKIRKFHIYQSTTHFANACPKRGKVNEIDIKKEPDVKKYDLNEENSDDKSSIISESSKYIENINFKFEIMESYSHLQQWRNIQLDLSKIQDAKHMKTKPSRGRGYTADNSCIKEVVIDKKHTKISLDPRAFCSCVGE</sequence>
<keyword evidence="3" id="KW-1185">Reference proteome</keyword>
<dbReference type="Proteomes" id="UP000765509">
    <property type="component" value="Unassembled WGS sequence"/>
</dbReference>
<evidence type="ECO:0000313" key="3">
    <source>
        <dbReference type="Proteomes" id="UP000765509"/>
    </source>
</evidence>
<comment type="caution">
    <text evidence="2">The sequence shown here is derived from an EMBL/GenBank/DDBJ whole genome shotgun (WGS) entry which is preliminary data.</text>
</comment>
<feature type="compositionally biased region" description="Polar residues" evidence="1">
    <location>
        <begin position="16"/>
        <end position="30"/>
    </location>
</feature>